<evidence type="ECO:0000313" key="3">
    <source>
        <dbReference type="EMBL" id="SIW93121.1"/>
    </source>
</evidence>
<dbReference type="PROSITE" id="PS50943">
    <property type="entry name" value="HTH_CROC1"/>
    <property type="match status" value="1"/>
</dbReference>
<dbReference type="CDD" id="cd00093">
    <property type="entry name" value="HTH_XRE"/>
    <property type="match status" value="1"/>
</dbReference>
<dbReference type="SUPFAM" id="SSF47413">
    <property type="entry name" value="lambda repressor-like DNA-binding domains"/>
    <property type="match status" value="1"/>
</dbReference>
<name>A0A822TDH8_SHISO</name>
<dbReference type="InterPro" id="IPR001387">
    <property type="entry name" value="Cro/C1-type_HTH"/>
</dbReference>
<dbReference type="EMBL" id="CWXZ01000028">
    <property type="protein sequence ID" value="CSK53978.1"/>
    <property type="molecule type" value="Genomic_DNA"/>
</dbReference>
<dbReference type="SMART" id="SM00530">
    <property type="entry name" value="HTH_XRE"/>
    <property type="match status" value="1"/>
</dbReference>
<dbReference type="GO" id="GO:0003677">
    <property type="term" value="F:DNA binding"/>
    <property type="evidence" value="ECO:0007669"/>
    <property type="project" value="InterPro"/>
</dbReference>
<comment type="caution">
    <text evidence="3">The sequence shown here is derived from an EMBL/GenBank/DDBJ whole genome shotgun (WGS) entry which is preliminary data.</text>
</comment>
<evidence type="ECO:0000313" key="4">
    <source>
        <dbReference type="Proteomes" id="UP000045991"/>
    </source>
</evidence>
<dbReference type="InterPro" id="IPR010982">
    <property type="entry name" value="Lambda_DNA-bd_dom_sf"/>
</dbReference>
<dbReference type="Proteomes" id="UP000045991">
    <property type="component" value="Unassembled WGS sequence"/>
</dbReference>
<dbReference type="Gene3D" id="1.10.260.40">
    <property type="entry name" value="lambda repressor-like DNA-binding domains"/>
    <property type="match status" value="1"/>
</dbReference>
<sequence length="181" mass="20208">MNKQTTTSLSFPGGRKESIAERLKRLIGSRSVRAAARDWGLSFSTLNNYLSRGTEPSLSVALQIASIEGVSVEWLCGFSDASQVNRCEIKENQDESKKIIMTIISALDEKDLEQLSKNLVLNGAKYLARLLEPENQDLIRLEGRKRIAALQLEGMSDERVREILEETERSRKSNAVEPKAG</sequence>
<reference evidence="3 5" key="1">
    <citation type="submission" date="2017-01" db="EMBL/GenBank/DDBJ databases">
        <authorList>
            <consortium name="Pathogen Informatics"/>
        </authorList>
    </citation>
    <scope>NUCLEOTIDE SEQUENCE [LARGE SCALE GENOMIC DNA]</scope>
    <source>
        <strain evidence="2 4">20352044</strain>
        <strain evidence="3 5">2090STDY5461769</strain>
    </source>
</reference>
<dbReference type="Proteomes" id="UP000187708">
    <property type="component" value="Unassembled WGS sequence"/>
</dbReference>
<gene>
    <name evidence="2" type="ORF">ERS428554_01567</name>
    <name evidence="3" type="ORF">SAMEA2054241_00838</name>
</gene>
<protein>
    <submittedName>
        <fullName evidence="3">Regulatory protein</fullName>
    </submittedName>
</protein>
<evidence type="ECO:0000313" key="5">
    <source>
        <dbReference type="Proteomes" id="UP000187708"/>
    </source>
</evidence>
<dbReference type="EMBL" id="FTSV01000015">
    <property type="protein sequence ID" value="SIW93121.1"/>
    <property type="molecule type" value="Genomic_DNA"/>
</dbReference>
<evidence type="ECO:0000259" key="1">
    <source>
        <dbReference type="PROSITE" id="PS50943"/>
    </source>
</evidence>
<proteinExistence type="predicted"/>
<evidence type="ECO:0000313" key="2">
    <source>
        <dbReference type="EMBL" id="CSK53978.1"/>
    </source>
</evidence>
<organism evidence="3 5">
    <name type="scientific">Shigella sonnei</name>
    <dbReference type="NCBI Taxonomy" id="624"/>
    <lineage>
        <taxon>Bacteria</taxon>
        <taxon>Pseudomonadati</taxon>
        <taxon>Pseudomonadota</taxon>
        <taxon>Gammaproteobacteria</taxon>
        <taxon>Enterobacterales</taxon>
        <taxon>Enterobacteriaceae</taxon>
        <taxon>Shigella</taxon>
    </lineage>
</organism>
<feature type="domain" description="HTH cro/C1-type" evidence="1">
    <location>
        <begin position="40"/>
        <end position="75"/>
    </location>
</feature>
<accession>A0A822TDH8</accession>
<dbReference type="AlphaFoldDB" id="A0A822TDH8"/>
<dbReference type="RefSeq" id="WP_001041872.1">
    <property type="nucleotide sequence ID" value="NZ_CATNNT010000009.1"/>
</dbReference>